<organism evidence="4 5">
    <name type="scientific">Pelomonas dachongensis</name>
    <dbReference type="NCBI Taxonomy" id="3299029"/>
    <lineage>
        <taxon>Bacteria</taxon>
        <taxon>Pseudomonadati</taxon>
        <taxon>Pseudomonadota</taxon>
        <taxon>Betaproteobacteria</taxon>
        <taxon>Burkholderiales</taxon>
        <taxon>Sphaerotilaceae</taxon>
        <taxon>Roseateles</taxon>
    </lineage>
</organism>
<reference evidence="4 5" key="1">
    <citation type="submission" date="2024-09" db="EMBL/GenBank/DDBJ databases">
        <title>Novel species of the genus Pelomonas and Roseateles isolated from streams.</title>
        <authorList>
            <person name="Lu H."/>
        </authorList>
    </citation>
    <scope>NUCLEOTIDE SEQUENCE [LARGE SCALE GENOMIC DNA]</scope>
    <source>
        <strain evidence="4 5">DC23W</strain>
    </source>
</reference>
<evidence type="ECO:0000256" key="1">
    <source>
        <dbReference type="SAM" id="MobiDB-lite"/>
    </source>
</evidence>
<comment type="caution">
    <text evidence="4">The sequence shown here is derived from an EMBL/GenBank/DDBJ whole genome shotgun (WGS) entry which is preliminary data.</text>
</comment>
<dbReference type="RefSeq" id="WP_394473327.1">
    <property type="nucleotide sequence ID" value="NZ_JBIGHY010000019.1"/>
</dbReference>
<feature type="transmembrane region" description="Helical" evidence="2">
    <location>
        <begin position="97"/>
        <end position="118"/>
    </location>
</feature>
<name>A0ABW7EVW1_9BURK</name>
<evidence type="ECO:0000313" key="5">
    <source>
        <dbReference type="Proteomes" id="UP001606300"/>
    </source>
</evidence>
<keyword evidence="5" id="KW-1185">Reference proteome</keyword>
<dbReference type="InterPro" id="IPR032623">
    <property type="entry name" value="FecR_N"/>
</dbReference>
<proteinExistence type="predicted"/>
<dbReference type="EMBL" id="JBIGHY010000019">
    <property type="protein sequence ID" value="MFG6417257.1"/>
    <property type="molecule type" value="Genomic_DNA"/>
</dbReference>
<sequence>MSNIGFDRDDGQGSGRRQQVTPQIAAEAAVWVVSLHGPDRDGAMEEGLRAWLNLSPAHREAFEEMTDIWQAIPGTRTAQAYAAAIEASKRRARRRRYVALQWVALGVVAVCIGAVLVAL</sequence>
<keyword evidence="2" id="KW-1133">Transmembrane helix</keyword>
<dbReference type="Pfam" id="PF16220">
    <property type="entry name" value="DUF4880"/>
    <property type="match status" value="1"/>
</dbReference>
<evidence type="ECO:0000256" key="2">
    <source>
        <dbReference type="SAM" id="Phobius"/>
    </source>
</evidence>
<feature type="compositionally biased region" description="Basic and acidic residues" evidence="1">
    <location>
        <begin position="1"/>
        <end position="11"/>
    </location>
</feature>
<gene>
    <name evidence="4" type="ORF">ACG02S_25515</name>
</gene>
<feature type="domain" description="FecR N-terminal" evidence="3">
    <location>
        <begin position="27"/>
        <end position="66"/>
    </location>
</feature>
<evidence type="ECO:0000259" key="3">
    <source>
        <dbReference type="Pfam" id="PF16220"/>
    </source>
</evidence>
<accession>A0ABW7EVW1</accession>
<keyword evidence="2" id="KW-0812">Transmembrane</keyword>
<feature type="region of interest" description="Disordered" evidence="1">
    <location>
        <begin position="1"/>
        <end position="21"/>
    </location>
</feature>
<dbReference type="Proteomes" id="UP001606300">
    <property type="component" value="Unassembled WGS sequence"/>
</dbReference>
<evidence type="ECO:0000313" key="4">
    <source>
        <dbReference type="EMBL" id="MFG6417257.1"/>
    </source>
</evidence>
<keyword evidence="2" id="KW-0472">Membrane</keyword>
<protein>
    <submittedName>
        <fullName evidence="4">FecR/PupR family sigma factor regulator</fullName>
    </submittedName>
</protein>